<evidence type="ECO:0000313" key="1">
    <source>
        <dbReference type="EMBL" id="OOP55833.1"/>
    </source>
</evidence>
<evidence type="ECO:0000313" key="2">
    <source>
        <dbReference type="Proteomes" id="UP000189681"/>
    </source>
</evidence>
<sequence>MNIKIINRHNHIKGEIYTIGIQKKTIEILFLLHAIERIKKWEIKKEMIVETLLLPEEVLVGHGNRYIAHRRYGDHLVRAVYEYENDLPILLTVYFPYRKRYFKRGGTYEDKIFKGS</sequence>
<gene>
    <name evidence="1" type="ORF">AYP45_12430</name>
</gene>
<dbReference type="Proteomes" id="UP000189681">
    <property type="component" value="Unassembled WGS sequence"/>
</dbReference>
<dbReference type="EMBL" id="AYTS01000113">
    <property type="protein sequence ID" value="OOP55833.1"/>
    <property type="molecule type" value="Genomic_DNA"/>
</dbReference>
<dbReference type="AlphaFoldDB" id="A0A1V4ART2"/>
<comment type="caution">
    <text evidence="1">The sequence shown here is derived from an EMBL/GenBank/DDBJ whole genome shotgun (WGS) entry which is preliminary data.</text>
</comment>
<organism evidence="1 2">
    <name type="scientific">Candidatus Brocadia carolinensis</name>
    <dbReference type="NCBI Taxonomy" id="1004156"/>
    <lineage>
        <taxon>Bacteria</taxon>
        <taxon>Pseudomonadati</taxon>
        <taxon>Planctomycetota</taxon>
        <taxon>Candidatus Brocadiia</taxon>
        <taxon>Candidatus Brocadiales</taxon>
        <taxon>Candidatus Brocadiaceae</taxon>
        <taxon>Candidatus Brocadia</taxon>
    </lineage>
</organism>
<reference evidence="1 2" key="1">
    <citation type="journal article" date="2017" name="Water Res.">
        <title>Discovery and metagenomic analysis of an anammox bacterial enrichment related to Candidatus "Brocadia caroliniensis" in a full-scale glycerol-fed nitritation-denitritation separate centrate treatment process.</title>
        <authorList>
            <person name="Park H."/>
            <person name="Brotto A.C."/>
            <person name="van Loosdrecht M.C."/>
            <person name="Chandran K."/>
        </authorList>
    </citation>
    <scope>NUCLEOTIDE SEQUENCE [LARGE SCALE GENOMIC DNA]</scope>
    <source>
        <strain evidence="1">26THWARD</strain>
    </source>
</reference>
<name>A0A1V4ART2_9BACT</name>
<accession>A0A1V4ART2</accession>
<protein>
    <submittedName>
        <fullName evidence="1">DUF4258 domain-containing protein</fullName>
    </submittedName>
</protein>
<proteinExistence type="predicted"/>